<dbReference type="EMBL" id="VEVO01000019">
    <property type="protein sequence ID" value="KAF0026714.1"/>
    <property type="molecule type" value="Genomic_DNA"/>
</dbReference>
<reference evidence="1 2" key="1">
    <citation type="submission" date="2019-06" db="EMBL/GenBank/DDBJ databases">
        <title>Draft genomes of female and male turbot (Scophthalmus maximus).</title>
        <authorList>
            <person name="Xu H."/>
            <person name="Xu X.-W."/>
            <person name="Shao C."/>
            <person name="Chen S."/>
        </authorList>
    </citation>
    <scope>NUCLEOTIDE SEQUENCE [LARGE SCALE GENOMIC DNA]</scope>
    <source>
        <strain evidence="1">Ysfricsl-2016a</strain>
        <tissue evidence="1">Blood</tissue>
    </source>
</reference>
<gene>
    <name evidence="1" type="ORF">F2P81_021451</name>
</gene>
<evidence type="ECO:0000313" key="1">
    <source>
        <dbReference type="EMBL" id="KAF0026714.1"/>
    </source>
</evidence>
<accession>A0A6A4S7X1</accession>
<protein>
    <submittedName>
        <fullName evidence="1">Uncharacterized protein</fullName>
    </submittedName>
</protein>
<organism evidence="1 2">
    <name type="scientific">Scophthalmus maximus</name>
    <name type="common">Turbot</name>
    <name type="synonym">Psetta maxima</name>
    <dbReference type="NCBI Taxonomy" id="52904"/>
    <lineage>
        <taxon>Eukaryota</taxon>
        <taxon>Metazoa</taxon>
        <taxon>Chordata</taxon>
        <taxon>Craniata</taxon>
        <taxon>Vertebrata</taxon>
        <taxon>Euteleostomi</taxon>
        <taxon>Actinopterygii</taxon>
        <taxon>Neopterygii</taxon>
        <taxon>Teleostei</taxon>
        <taxon>Neoteleostei</taxon>
        <taxon>Acanthomorphata</taxon>
        <taxon>Carangaria</taxon>
        <taxon>Pleuronectiformes</taxon>
        <taxon>Pleuronectoidei</taxon>
        <taxon>Scophthalmidae</taxon>
        <taxon>Scophthalmus</taxon>
    </lineage>
</organism>
<evidence type="ECO:0000313" key="2">
    <source>
        <dbReference type="Proteomes" id="UP000438429"/>
    </source>
</evidence>
<comment type="caution">
    <text evidence="1">The sequence shown here is derived from an EMBL/GenBank/DDBJ whole genome shotgun (WGS) entry which is preliminary data.</text>
</comment>
<sequence length="177" mass="19661">MVLSGGYGYSPVLHYSSVPSSVGPYHIRKLPPGGFWCDCITVGCISSEPQERGRGLWTRTFSIRRDRYGDDKVFARIDEWKTEQYKGKGKEIKRFKTDDCSFTVTGMKAQILINRLGPAGVGVRPPPQAAQDTPPLRLLSFHAAADADDAAAAAAAAGFRKRKQECRSEVKLRKVWR</sequence>
<name>A0A6A4S7X1_SCOMX</name>
<dbReference type="Proteomes" id="UP000438429">
    <property type="component" value="Unassembled WGS sequence"/>
</dbReference>
<proteinExistence type="predicted"/>
<dbReference type="AlphaFoldDB" id="A0A6A4S7X1"/>